<organism evidence="3 4">
    <name type="scientific">Cohnella endophytica</name>
    <dbReference type="NCBI Taxonomy" id="2419778"/>
    <lineage>
        <taxon>Bacteria</taxon>
        <taxon>Bacillati</taxon>
        <taxon>Bacillota</taxon>
        <taxon>Bacilli</taxon>
        <taxon>Bacillales</taxon>
        <taxon>Paenibacillaceae</taxon>
        <taxon>Cohnella</taxon>
    </lineage>
</organism>
<reference evidence="3 4" key="1">
    <citation type="submission" date="2018-10" db="EMBL/GenBank/DDBJ databases">
        <title>Cohnella sp. M2MS4P-1, whole genome shotgun sequence.</title>
        <authorList>
            <person name="Tuo L."/>
        </authorList>
    </citation>
    <scope>NUCLEOTIDE SEQUENCE [LARGE SCALE GENOMIC DNA]</scope>
    <source>
        <strain evidence="3 4">M2MS4P-1</strain>
    </source>
</reference>
<dbReference type="PANTHER" id="PTHR45526:SF1">
    <property type="entry name" value="TRANSCRIPTIONAL REGULATORY PROTEIN DCUR-RELATED"/>
    <property type="match status" value="1"/>
</dbReference>
<dbReference type="GO" id="GO:0000156">
    <property type="term" value="F:phosphorelay response regulator activity"/>
    <property type="evidence" value="ECO:0007669"/>
    <property type="project" value="TreeGrafter"/>
</dbReference>
<sequence length="119" mass="13870">MIRVMIIEDEVPILEMMNRFVSTTQPFHVIGLFHNSKDALEQITILNPDLVFLDNEMPHIKGLTIAKELKRIKQDTKIVFTTASSTFSEDIRQLMFDLLLKPVMPEDIARIRDLIVRNY</sequence>
<accession>A0A494XYM3</accession>
<evidence type="ECO:0000259" key="2">
    <source>
        <dbReference type="PROSITE" id="PS50110"/>
    </source>
</evidence>
<keyword evidence="4" id="KW-1185">Reference proteome</keyword>
<comment type="caution">
    <text evidence="3">The sequence shown here is derived from an EMBL/GenBank/DDBJ whole genome shotgun (WGS) entry which is preliminary data.</text>
</comment>
<dbReference type="SMART" id="SM00448">
    <property type="entry name" value="REC"/>
    <property type="match status" value="1"/>
</dbReference>
<protein>
    <submittedName>
        <fullName evidence="3">Response regulator</fullName>
    </submittedName>
</protein>
<dbReference type="InterPro" id="IPR051271">
    <property type="entry name" value="2C-system_Tx_regulators"/>
</dbReference>
<name>A0A494XYM3_9BACL</name>
<gene>
    <name evidence="3" type="ORF">D7Z26_12215</name>
</gene>
<evidence type="ECO:0000256" key="1">
    <source>
        <dbReference type="PROSITE-ProRule" id="PRU00169"/>
    </source>
</evidence>
<dbReference type="PANTHER" id="PTHR45526">
    <property type="entry name" value="TRANSCRIPTIONAL REGULATORY PROTEIN DPIA"/>
    <property type="match status" value="1"/>
</dbReference>
<dbReference type="InterPro" id="IPR011006">
    <property type="entry name" value="CheY-like_superfamily"/>
</dbReference>
<dbReference type="SUPFAM" id="SSF52172">
    <property type="entry name" value="CheY-like"/>
    <property type="match status" value="1"/>
</dbReference>
<dbReference type="RefSeq" id="WP_120977245.1">
    <property type="nucleotide sequence ID" value="NZ_RBZM01000005.1"/>
</dbReference>
<dbReference type="InterPro" id="IPR001789">
    <property type="entry name" value="Sig_transdc_resp-reg_receiver"/>
</dbReference>
<dbReference type="OrthoDB" id="9759232at2"/>
<feature type="domain" description="Response regulatory" evidence="2">
    <location>
        <begin position="3"/>
        <end position="116"/>
    </location>
</feature>
<dbReference type="EMBL" id="RBZM01000005">
    <property type="protein sequence ID" value="RKP54139.1"/>
    <property type="molecule type" value="Genomic_DNA"/>
</dbReference>
<dbReference type="Pfam" id="PF00072">
    <property type="entry name" value="Response_reg"/>
    <property type="match status" value="1"/>
</dbReference>
<feature type="modified residue" description="4-aspartylphosphate" evidence="1">
    <location>
        <position position="54"/>
    </location>
</feature>
<evidence type="ECO:0000313" key="4">
    <source>
        <dbReference type="Proteomes" id="UP000282076"/>
    </source>
</evidence>
<evidence type="ECO:0000313" key="3">
    <source>
        <dbReference type="EMBL" id="RKP54139.1"/>
    </source>
</evidence>
<dbReference type="Proteomes" id="UP000282076">
    <property type="component" value="Unassembled WGS sequence"/>
</dbReference>
<dbReference type="AlphaFoldDB" id="A0A494XYM3"/>
<dbReference type="PROSITE" id="PS50110">
    <property type="entry name" value="RESPONSE_REGULATORY"/>
    <property type="match status" value="1"/>
</dbReference>
<proteinExistence type="predicted"/>
<keyword evidence="1" id="KW-0597">Phosphoprotein</keyword>
<dbReference type="Gene3D" id="3.40.50.2300">
    <property type="match status" value="1"/>
</dbReference>